<gene>
    <name evidence="2" type="ORF">LPLAT_LOCUS7952</name>
</gene>
<protein>
    <submittedName>
        <fullName evidence="2">Uncharacterized protein</fullName>
    </submittedName>
</protein>
<sequence length="84" mass="9295">MDERVARVKHSPDLGVASQEEKGRKVMGRGPTNDGLMDGRNGFSMSSWTLESISRFSDETIRTAIGFPSNGLDYADAVIHPRRE</sequence>
<feature type="region of interest" description="Disordered" evidence="1">
    <location>
        <begin position="1"/>
        <end position="40"/>
    </location>
</feature>
<dbReference type="EMBL" id="OZ034826">
    <property type="protein sequence ID" value="CAL1682061.1"/>
    <property type="molecule type" value="Genomic_DNA"/>
</dbReference>
<evidence type="ECO:0000313" key="2">
    <source>
        <dbReference type="EMBL" id="CAL1682061.1"/>
    </source>
</evidence>
<evidence type="ECO:0000256" key="1">
    <source>
        <dbReference type="SAM" id="MobiDB-lite"/>
    </source>
</evidence>
<name>A0AAV2NQI7_9HYME</name>
<evidence type="ECO:0000313" key="3">
    <source>
        <dbReference type="Proteomes" id="UP001497644"/>
    </source>
</evidence>
<proteinExistence type="predicted"/>
<dbReference type="Proteomes" id="UP001497644">
    <property type="component" value="Chromosome 3"/>
</dbReference>
<feature type="compositionally biased region" description="Basic and acidic residues" evidence="1">
    <location>
        <begin position="1"/>
        <end position="12"/>
    </location>
</feature>
<organism evidence="2 3">
    <name type="scientific">Lasius platythorax</name>
    <dbReference type="NCBI Taxonomy" id="488582"/>
    <lineage>
        <taxon>Eukaryota</taxon>
        <taxon>Metazoa</taxon>
        <taxon>Ecdysozoa</taxon>
        <taxon>Arthropoda</taxon>
        <taxon>Hexapoda</taxon>
        <taxon>Insecta</taxon>
        <taxon>Pterygota</taxon>
        <taxon>Neoptera</taxon>
        <taxon>Endopterygota</taxon>
        <taxon>Hymenoptera</taxon>
        <taxon>Apocrita</taxon>
        <taxon>Aculeata</taxon>
        <taxon>Formicoidea</taxon>
        <taxon>Formicidae</taxon>
        <taxon>Formicinae</taxon>
        <taxon>Lasius</taxon>
        <taxon>Lasius</taxon>
    </lineage>
</organism>
<dbReference type="AlphaFoldDB" id="A0AAV2NQI7"/>
<keyword evidence="3" id="KW-1185">Reference proteome</keyword>
<reference evidence="2" key="1">
    <citation type="submission" date="2024-04" db="EMBL/GenBank/DDBJ databases">
        <authorList>
            <consortium name="Molecular Ecology Group"/>
        </authorList>
    </citation>
    <scope>NUCLEOTIDE SEQUENCE</scope>
</reference>
<accession>A0AAV2NQI7</accession>